<keyword evidence="4" id="KW-1185">Reference proteome</keyword>
<dbReference type="AlphaFoldDB" id="A0AA88EMT6"/>
<evidence type="ECO:0000313" key="3">
    <source>
        <dbReference type="EMBL" id="GMN74956.1"/>
    </source>
</evidence>
<proteinExistence type="predicted"/>
<feature type="non-terminal residue" evidence="3">
    <location>
        <position position="1"/>
    </location>
</feature>
<comment type="caution">
    <text evidence="3">The sequence shown here is derived from an EMBL/GenBank/DDBJ whole genome shotgun (WGS) entry which is preliminary data.</text>
</comment>
<gene>
    <name evidence="2" type="ORF">TIFTF001_052491</name>
    <name evidence="3" type="ORF">TIFTF001_052492</name>
</gene>
<evidence type="ECO:0000256" key="1">
    <source>
        <dbReference type="SAM" id="MobiDB-lite"/>
    </source>
</evidence>
<accession>A0AA88EMT6</accession>
<dbReference type="Proteomes" id="UP001187192">
    <property type="component" value="Unassembled WGS sequence"/>
</dbReference>
<dbReference type="EMBL" id="BTGU01011068">
    <property type="protein sequence ID" value="GMN74956.1"/>
    <property type="molecule type" value="Genomic_DNA"/>
</dbReference>
<protein>
    <submittedName>
        <fullName evidence="3">Uncharacterized protein</fullName>
    </submittedName>
</protein>
<name>A0AA88EMT6_FICCA</name>
<feature type="region of interest" description="Disordered" evidence="1">
    <location>
        <begin position="54"/>
        <end position="78"/>
    </location>
</feature>
<organism evidence="3 4">
    <name type="scientific">Ficus carica</name>
    <name type="common">Common fig</name>
    <dbReference type="NCBI Taxonomy" id="3494"/>
    <lineage>
        <taxon>Eukaryota</taxon>
        <taxon>Viridiplantae</taxon>
        <taxon>Streptophyta</taxon>
        <taxon>Embryophyta</taxon>
        <taxon>Tracheophyta</taxon>
        <taxon>Spermatophyta</taxon>
        <taxon>Magnoliopsida</taxon>
        <taxon>eudicotyledons</taxon>
        <taxon>Gunneridae</taxon>
        <taxon>Pentapetalae</taxon>
        <taxon>rosids</taxon>
        <taxon>fabids</taxon>
        <taxon>Rosales</taxon>
        <taxon>Moraceae</taxon>
        <taxon>Ficeae</taxon>
        <taxon>Ficus</taxon>
    </lineage>
</organism>
<evidence type="ECO:0000313" key="2">
    <source>
        <dbReference type="EMBL" id="GMN74950.1"/>
    </source>
</evidence>
<reference evidence="3" key="1">
    <citation type="submission" date="2023-07" db="EMBL/GenBank/DDBJ databases">
        <title>draft genome sequence of fig (Ficus carica).</title>
        <authorList>
            <person name="Takahashi T."/>
            <person name="Nishimura K."/>
        </authorList>
    </citation>
    <scope>NUCLEOTIDE SEQUENCE</scope>
</reference>
<dbReference type="EMBL" id="BTGU01011066">
    <property type="protein sequence ID" value="GMN74950.1"/>
    <property type="molecule type" value="Genomic_DNA"/>
</dbReference>
<evidence type="ECO:0000313" key="4">
    <source>
        <dbReference type="Proteomes" id="UP001187192"/>
    </source>
</evidence>
<sequence>EIAIASQPHPELVLSVDERSCKSVSSIEGGRKVRWSGSRIAGSLHIGWAAPSDDVSPGKWRGYSGRWREDSDSPGYLG</sequence>